<protein>
    <submittedName>
        <fullName evidence="5">IucA/IucC family protein</fullName>
    </submittedName>
</protein>
<comment type="similarity">
    <text evidence="2">Belongs to the IucA/IucC family.</text>
</comment>
<feature type="non-terminal residue" evidence="5">
    <location>
        <position position="199"/>
    </location>
</feature>
<evidence type="ECO:0000259" key="4">
    <source>
        <dbReference type="Pfam" id="PF04183"/>
    </source>
</evidence>
<dbReference type="PANTHER" id="PTHR34384">
    <property type="entry name" value="L-2,3-DIAMINOPROPANOATE--CITRATE LIGASE"/>
    <property type="match status" value="1"/>
</dbReference>
<dbReference type="Pfam" id="PF04183">
    <property type="entry name" value="IucA_IucC"/>
    <property type="match status" value="1"/>
</dbReference>
<dbReference type="EMBL" id="JBEPCU010001734">
    <property type="protein sequence ID" value="MER6984270.1"/>
    <property type="molecule type" value="Genomic_DNA"/>
</dbReference>
<comment type="pathway">
    <text evidence="1">Siderophore biosynthesis.</text>
</comment>
<gene>
    <name evidence="5" type="ORF">ABT317_46820</name>
</gene>
<sequence>MERVEPMPLTDDVGERADAYASAPLLNCLIREVAQPCPADQEGRRVYRLPGAGRLLRVRDGRRPAEPEVYTAGRWRRVDHAELVKLVAEELRRHTGLSNDELPAEMIDSREAVAALLTARDRATPPGDPYLRSEQSLVTGHPHHPAPKARGGAPVTSWLPYAPEAHVRFPLVLLGARADTVVEDGDTAALDALGQAPPG</sequence>
<organism evidence="5 6">
    <name type="scientific">Streptomyces carpinensis</name>
    <dbReference type="NCBI Taxonomy" id="66369"/>
    <lineage>
        <taxon>Bacteria</taxon>
        <taxon>Bacillati</taxon>
        <taxon>Actinomycetota</taxon>
        <taxon>Actinomycetes</taxon>
        <taxon>Kitasatosporales</taxon>
        <taxon>Streptomycetaceae</taxon>
        <taxon>Streptomyces</taxon>
    </lineage>
</organism>
<dbReference type="PANTHER" id="PTHR34384:SF5">
    <property type="entry name" value="L-2,3-DIAMINOPROPANOATE--CITRATE LIGASE"/>
    <property type="match status" value="1"/>
</dbReference>
<dbReference type="Proteomes" id="UP001458415">
    <property type="component" value="Unassembled WGS sequence"/>
</dbReference>
<evidence type="ECO:0000256" key="2">
    <source>
        <dbReference type="ARBA" id="ARBA00007832"/>
    </source>
</evidence>
<reference evidence="5 6" key="1">
    <citation type="submission" date="2024-06" db="EMBL/GenBank/DDBJ databases">
        <title>The Natural Products Discovery Center: Release of the First 8490 Sequenced Strains for Exploring Actinobacteria Biosynthetic Diversity.</title>
        <authorList>
            <person name="Kalkreuter E."/>
            <person name="Kautsar S.A."/>
            <person name="Yang D."/>
            <person name="Bader C.D."/>
            <person name="Teijaro C.N."/>
            <person name="Fluegel L."/>
            <person name="Davis C.M."/>
            <person name="Simpson J.R."/>
            <person name="Lauterbach L."/>
            <person name="Steele A.D."/>
            <person name="Gui C."/>
            <person name="Meng S."/>
            <person name="Li G."/>
            <person name="Viehrig K."/>
            <person name="Ye F."/>
            <person name="Su P."/>
            <person name="Kiefer A.F."/>
            <person name="Nichols A."/>
            <person name="Cepeda A.J."/>
            <person name="Yan W."/>
            <person name="Fan B."/>
            <person name="Jiang Y."/>
            <person name="Adhikari A."/>
            <person name="Zheng C.-J."/>
            <person name="Schuster L."/>
            <person name="Cowan T.M."/>
            <person name="Smanski M.J."/>
            <person name="Chevrette M.G."/>
            <person name="De Carvalho L.P.S."/>
            <person name="Shen B."/>
        </authorList>
    </citation>
    <scope>NUCLEOTIDE SEQUENCE [LARGE SCALE GENOMIC DNA]</scope>
    <source>
        <strain evidence="5 6">NPDC000634</strain>
    </source>
</reference>
<comment type="caution">
    <text evidence="5">The sequence shown here is derived from an EMBL/GenBank/DDBJ whole genome shotgun (WGS) entry which is preliminary data.</text>
</comment>
<evidence type="ECO:0000313" key="5">
    <source>
        <dbReference type="EMBL" id="MER6984270.1"/>
    </source>
</evidence>
<feature type="region of interest" description="Disordered" evidence="3">
    <location>
        <begin position="122"/>
        <end position="152"/>
    </location>
</feature>
<keyword evidence="6" id="KW-1185">Reference proteome</keyword>
<proteinExistence type="inferred from homology"/>
<accession>A0ABV1WJB1</accession>
<dbReference type="InterPro" id="IPR037455">
    <property type="entry name" value="LucA/IucC-like"/>
</dbReference>
<name>A0ABV1WJB1_9ACTN</name>
<evidence type="ECO:0000256" key="3">
    <source>
        <dbReference type="SAM" id="MobiDB-lite"/>
    </source>
</evidence>
<dbReference type="InterPro" id="IPR007310">
    <property type="entry name" value="Aerobactin_biosyn_IucA/IucC_N"/>
</dbReference>
<feature type="domain" description="Aerobactin siderophore biosynthesis IucA/IucC N-terminal" evidence="4">
    <location>
        <begin position="130"/>
        <end position="186"/>
    </location>
</feature>
<evidence type="ECO:0000313" key="6">
    <source>
        <dbReference type="Proteomes" id="UP001458415"/>
    </source>
</evidence>
<evidence type="ECO:0000256" key="1">
    <source>
        <dbReference type="ARBA" id="ARBA00004924"/>
    </source>
</evidence>